<name>A0ABN9EI29_9NEOB</name>
<accession>A0ABN9EI29</accession>
<gene>
    <name evidence="1" type="ORF">SPARVUS_LOCUS10034866</name>
</gene>
<evidence type="ECO:0000313" key="2">
    <source>
        <dbReference type="Proteomes" id="UP001162483"/>
    </source>
</evidence>
<comment type="caution">
    <text evidence="1">The sequence shown here is derived from an EMBL/GenBank/DDBJ whole genome shotgun (WGS) entry which is preliminary data.</text>
</comment>
<organism evidence="1 2">
    <name type="scientific">Staurois parvus</name>
    <dbReference type="NCBI Taxonomy" id="386267"/>
    <lineage>
        <taxon>Eukaryota</taxon>
        <taxon>Metazoa</taxon>
        <taxon>Chordata</taxon>
        <taxon>Craniata</taxon>
        <taxon>Vertebrata</taxon>
        <taxon>Euteleostomi</taxon>
        <taxon>Amphibia</taxon>
        <taxon>Batrachia</taxon>
        <taxon>Anura</taxon>
        <taxon>Neobatrachia</taxon>
        <taxon>Ranoidea</taxon>
        <taxon>Ranidae</taxon>
        <taxon>Staurois</taxon>
    </lineage>
</organism>
<reference evidence="1" key="1">
    <citation type="submission" date="2023-05" db="EMBL/GenBank/DDBJ databases">
        <authorList>
            <person name="Stuckert A."/>
        </authorList>
    </citation>
    <scope>NUCLEOTIDE SEQUENCE</scope>
</reference>
<proteinExistence type="predicted"/>
<feature type="non-terminal residue" evidence="1">
    <location>
        <position position="83"/>
    </location>
</feature>
<evidence type="ECO:0000313" key="1">
    <source>
        <dbReference type="EMBL" id="CAI9584454.1"/>
    </source>
</evidence>
<dbReference type="Proteomes" id="UP001162483">
    <property type="component" value="Unassembled WGS sequence"/>
</dbReference>
<sequence length="83" mass="9592">MTRISSIYVLISRKHKMDTARNVSKQLMNSSRVHGNTSFQTTPLHTRIVSRIKPDWVLRKDNMREIVDPLQAIQLVMSTFGLP</sequence>
<protein>
    <submittedName>
        <fullName evidence="1">Uncharacterized protein</fullName>
    </submittedName>
</protein>
<dbReference type="EMBL" id="CATNWA010015550">
    <property type="protein sequence ID" value="CAI9584454.1"/>
    <property type="molecule type" value="Genomic_DNA"/>
</dbReference>
<keyword evidence="2" id="KW-1185">Reference proteome</keyword>